<proteinExistence type="predicted"/>
<accession>A0A8S5ME73</accession>
<organism evidence="1">
    <name type="scientific">Siphoviridae sp. ctS1E53</name>
    <dbReference type="NCBI Taxonomy" id="2826340"/>
    <lineage>
        <taxon>Viruses</taxon>
        <taxon>Duplodnaviria</taxon>
        <taxon>Heunggongvirae</taxon>
        <taxon>Uroviricota</taxon>
        <taxon>Caudoviricetes</taxon>
    </lineage>
</organism>
<sequence length="42" mass="4719">MGRALDLVGQRFGRLLVLERVGASIPGVELPEIFLQKIIYSY</sequence>
<protein>
    <submittedName>
        <fullName evidence="1">Uncharacterized protein</fullName>
    </submittedName>
</protein>
<reference evidence="1" key="1">
    <citation type="journal article" date="2021" name="Proc. Natl. Acad. Sci. U.S.A.">
        <title>A Catalog of Tens of Thousands of Viruses from Human Metagenomes Reveals Hidden Associations with Chronic Diseases.</title>
        <authorList>
            <person name="Tisza M.J."/>
            <person name="Buck C.B."/>
        </authorList>
    </citation>
    <scope>NUCLEOTIDE SEQUENCE</scope>
    <source>
        <strain evidence="1">CtS1E53</strain>
    </source>
</reference>
<dbReference type="EMBL" id="BK014885">
    <property type="protein sequence ID" value="DAD80641.1"/>
    <property type="molecule type" value="Genomic_DNA"/>
</dbReference>
<name>A0A8S5ME73_9CAUD</name>
<evidence type="ECO:0000313" key="1">
    <source>
        <dbReference type="EMBL" id="DAD80641.1"/>
    </source>
</evidence>